<accession>A0A6P1E6X6</accession>
<evidence type="ECO:0008006" key="3">
    <source>
        <dbReference type="Google" id="ProtNLM"/>
    </source>
</evidence>
<dbReference type="EMBL" id="CP047121">
    <property type="protein sequence ID" value="QHB51425.1"/>
    <property type="molecule type" value="Genomic_DNA"/>
</dbReference>
<evidence type="ECO:0000313" key="2">
    <source>
        <dbReference type="Proteomes" id="UP000465035"/>
    </source>
</evidence>
<dbReference type="AlphaFoldDB" id="A0A6P1E6X6"/>
<evidence type="ECO:0000313" key="1">
    <source>
        <dbReference type="EMBL" id="QHB51425.1"/>
    </source>
</evidence>
<proteinExistence type="predicted"/>
<dbReference type="Proteomes" id="UP000465035">
    <property type="component" value="Chromosome"/>
</dbReference>
<dbReference type="RefSeq" id="WP_003552469.1">
    <property type="nucleotide sequence ID" value="NZ_CABKOL010000106.1"/>
</dbReference>
<reference evidence="1 2" key="1">
    <citation type="submission" date="2019-12" db="EMBL/GenBank/DDBJ databases">
        <title>Lactobacillus hilgardii FLUB.</title>
        <authorList>
            <person name="Gustaw K."/>
        </authorList>
    </citation>
    <scope>NUCLEOTIDE SEQUENCE [LARGE SCALE GENOMIC DNA]</scope>
    <source>
        <strain evidence="1 2">FLUB</strain>
    </source>
</reference>
<dbReference type="SMR" id="A0A6P1E6X6"/>
<name>A0A6P1E6X6_LENHI</name>
<sequence length="209" mass="24785">MTKIENYFSKKQKRLDDLRKKLAQDNLLVATELSDSDLVLAKEMTKEKLLHSIDNRIFITSEFPINDFLIRQLVLGKGIYYGNTALYLWNLSDTFPYTIHIAMPLGYRIPDSRYPDWTKNVHFKQVREPMLSNDVERLDVEGTTKTIQLYSQERLLVDLVKSRPTDQEQIKQSYRRYLHSKDRNFNQLLVVAKRLKVENKVRDIMELMI</sequence>
<protein>
    <recommendedName>
        <fullName evidence="3">Abortive infection protein AbiGI</fullName>
    </recommendedName>
</protein>
<dbReference type="GeneID" id="69057503"/>
<organism evidence="1 2">
    <name type="scientific">Lentilactobacillus hilgardii</name>
    <name type="common">Lactobacillus hilgardii</name>
    <dbReference type="NCBI Taxonomy" id="1588"/>
    <lineage>
        <taxon>Bacteria</taxon>
        <taxon>Bacillati</taxon>
        <taxon>Bacillota</taxon>
        <taxon>Bacilli</taxon>
        <taxon>Lactobacillales</taxon>
        <taxon>Lactobacillaceae</taxon>
        <taxon>Lentilactobacillus</taxon>
    </lineage>
</organism>
<gene>
    <name evidence="1" type="ORF">GQR93_03935</name>
</gene>